<dbReference type="GeneID" id="106905946"/>
<feature type="transmembrane region" description="Helical" evidence="11">
    <location>
        <begin position="215"/>
        <end position="239"/>
    </location>
</feature>
<dbReference type="AlphaFoldDB" id="A0A3B3WUE1"/>
<dbReference type="RefSeq" id="XP_014826485.1">
    <property type="nucleotide sequence ID" value="XM_014970999.1"/>
</dbReference>
<dbReference type="PRINTS" id="PR00237">
    <property type="entry name" value="GPCRRHODOPSN"/>
</dbReference>
<dbReference type="PROSITE" id="PS50262">
    <property type="entry name" value="G_PROTEIN_RECEP_F1_2"/>
    <property type="match status" value="1"/>
</dbReference>
<dbReference type="InterPro" id="IPR000276">
    <property type="entry name" value="GPCR_Rhodpsn"/>
</dbReference>
<dbReference type="Pfam" id="PF00001">
    <property type="entry name" value="7tm_1"/>
    <property type="match status" value="1"/>
</dbReference>
<evidence type="ECO:0000256" key="2">
    <source>
        <dbReference type="ARBA" id="ARBA00022475"/>
    </source>
</evidence>
<dbReference type="GO" id="GO:0005886">
    <property type="term" value="C:plasma membrane"/>
    <property type="evidence" value="ECO:0007669"/>
    <property type="project" value="UniProtKB-SubCell"/>
</dbReference>
<evidence type="ECO:0000256" key="4">
    <source>
        <dbReference type="ARBA" id="ARBA00022989"/>
    </source>
</evidence>
<evidence type="ECO:0000256" key="8">
    <source>
        <dbReference type="ARBA" id="ARBA00023224"/>
    </source>
</evidence>
<feature type="transmembrane region" description="Helical" evidence="11">
    <location>
        <begin position="92"/>
        <end position="116"/>
    </location>
</feature>
<dbReference type="InterPro" id="IPR017452">
    <property type="entry name" value="GPCR_Rhodpsn_7TM"/>
</dbReference>
<name>A0A3B3WUE1_9TELE</name>
<evidence type="ECO:0000313" key="14">
    <source>
        <dbReference type="Proteomes" id="UP000261480"/>
    </source>
</evidence>
<keyword evidence="5 9" id="KW-0297">G-protein coupled receptor</keyword>
<comment type="similarity">
    <text evidence="9">Belongs to the G-protein coupled receptor 1 family.</text>
</comment>
<keyword evidence="2" id="KW-1003">Cell membrane</keyword>
<evidence type="ECO:0000256" key="7">
    <source>
        <dbReference type="ARBA" id="ARBA00023170"/>
    </source>
</evidence>
<keyword evidence="8 9" id="KW-0807">Transducer</keyword>
<dbReference type="PANTHER" id="PTHR24231:SF35">
    <property type="entry name" value="P2Y PURINOCEPTOR 4-LIKE"/>
    <property type="match status" value="1"/>
</dbReference>
<evidence type="ECO:0000259" key="12">
    <source>
        <dbReference type="PROSITE" id="PS50262"/>
    </source>
</evidence>
<reference evidence="13" key="2">
    <citation type="submission" date="2025-09" db="UniProtKB">
        <authorList>
            <consortium name="Ensembl"/>
        </authorList>
    </citation>
    <scope>IDENTIFICATION</scope>
</reference>
<dbReference type="Ensembl" id="ENSPMET00000005870.1">
    <property type="protein sequence ID" value="ENSPMEP00000006411.1"/>
    <property type="gene ID" value="ENSPMEG00000007901.1"/>
</dbReference>
<dbReference type="PROSITE" id="PS00237">
    <property type="entry name" value="G_PROTEIN_RECEP_F1_1"/>
    <property type="match status" value="1"/>
</dbReference>
<feature type="domain" description="G-protein coupled receptors family 1 profile" evidence="12">
    <location>
        <begin position="71"/>
        <end position="327"/>
    </location>
</feature>
<keyword evidence="4 11" id="KW-1133">Transmembrane helix</keyword>
<dbReference type="GO" id="GO:0004930">
    <property type="term" value="F:G protein-coupled receptor activity"/>
    <property type="evidence" value="ECO:0007669"/>
    <property type="project" value="UniProtKB-KW"/>
</dbReference>
<dbReference type="PANTHER" id="PTHR24231">
    <property type="entry name" value="PURINOCEPTOR-RELATED G-PROTEIN COUPLED RECEPTOR"/>
    <property type="match status" value="1"/>
</dbReference>
<keyword evidence="7 9" id="KW-0675">Receptor</keyword>
<keyword evidence="3 9" id="KW-0812">Transmembrane</keyword>
<keyword evidence="6 11" id="KW-0472">Membrane</keyword>
<feature type="transmembrane region" description="Helical" evidence="11">
    <location>
        <begin position="308"/>
        <end position="329"/>
    </location>
</feature>
<feature type="transmembrane region" description="Helical" evidence="11">
    <location>
        <begin position="266"/>
        <end position="288"/>
    </location>
</feature>
<evidence type="ECO:0000256" key="1">
    <source>
        <dbReference type="ARBA" id="ARBA00004651"/>
    </source>
</evidence>
<evidence type="ECO:0000256" key="3">
    <source>
        <dbReference type="ARBA" id="ARBA00022692"/>
    </source>
</evidence>
<proteinExistence type="inferred from homology"/>
<dbReference type="OrthoDB" id="10018446at2759"/>
<feature type="transmembrane region" description="Helical" evidence="11">
    <location>
        <begin position="55"/>
        <end position="80"/>
    </location>
</feature>
<feature type="transmembrane region" description="Helical" evidence="11">
    <location>
        <begin position="174"/>
        <end position="195"/>
    </location>
</feature>
<protein>
    <recommendedName>
        <fullName evidence="12">G-protein coupled receptors family 1 profile domain-containing protein</fullName>
    </recommendedName>
</protein>
<evidence type="ECO:0000256" key="6">
    <source>
        <dbReference type="ARBA" id="ARBA00023136"/>
    </source>
</evidence>
<feature type="region of interest" description="Disordered" evidence="10">
    <location>
        <begin position="346"/>
        <end position="367"/>
    </location>
</feature>
<evidence type="ECO:0000256" key="11">
    <source>
        <dbReference type="SAM" id="Phobius"/>
    </source>
</evidence>
<evidence type="ECO:0000256" key="10">
    <source>
        <dbReference type="SAM" id="MobiDB-lite"/>
    </source>
</evidence>
<dbReference type="Proteomes" id="UP000261480">
    <property type="component" value="Unplaced"/>
</dbReference>
<reference evidence="13" key="1">
    <citation type="submission" date="2025-08" db="UniProtKB">
        <authorList>
            <consortium name="Ensembl"/>
        </authorList>
    </citation>
    <scope>IDENTIFICATION</scope>
</reference>
<evidence type="ECO:0000256" key="5">
    <source>
        <dbReference type="ARBA" id="ARBA00023040"/>
    </source>
</evidence>
<evidence type="ECO:0000313" key="13">
    <source>
        <dbReference type="Ensembl" id="ENSPMEP00000006411.1"/>
    </source>
</evidence>
<sequence>MQLLTSVTDEMIFTLTTGSGFATTTMVEVSTVGDFTTPLTTNSSPSHCQGENQHFALTFFLCLVFFIGFLLNMFSLWVFCCRFPCWTSGTTLQFHLALSDAIATPVTPMMAVYFAMGNDWPFGRFLCQVKIALLSSHFYGSTIFLTLISIHRYITVVHFNKSCRFKRKAFVQKLCACVWCLLAIQALVYAILLPPSKEKGSSQCLSIHQRNLTDFYFIINFFLFIFGFLIPFSVSAVCYGRLANTLTNLNSSTAKGLKVKLKSQRMIGVCLLIFGVCFLPLNIVRTLGVVLKKFFPEKCDVLQQIETAYYTTWILAGVNSCLDPVLYCFGSQNFRDAFQSFQAGKLDVPNRPNRSESEMTANQREMD</sequence>
<accession>A0A3B3WUE1</accession>
<evidence type="ECO:0000256" key="9">
    <source>
        <dbReference type="RuleBase" id="RU000688"/>
    </source>
</evidence>
<dbReference type="Gene3D" id="1.20.1070.10">
    <property type="entry name" value="Rhodopsin 7-helix transmembrane proteins"/>
    <property type="match status" value="1"/>
</dbReference>
<feature type="transmembrane region" description="Helical" evidence="11">
    <location>
        <begin position="136"/>
        <end position="154"/>
    </location>
</feature>
<keyword evidence="14" id="KW-1185">Reference proteome</keyword>
<organism evidence="13 14">
    <name type="scientific">Poecilia mexicana</name>
    <dbReference type="NCBI Taxonomy" id="48701"/>
    <lineage>
        <taxon>Eukaryota</taxon>
        <taxon>Metazoa</taxon>
        <taxon>Chordata</taxon>
        <taxon>Craniata</taxon>
        <taxon>Vertebrata</taxon>
        <taxon>Euteleostomi</taxon>
        <taxon>Actinopterygii</taxon>
        <taxon>Neopterygii</taxon>
        <taxon>Teleostei</taxon>
        <taxon>Neoteleostei</taxon>
        <taxon>Acanthomorphata</taxon>
        <taxon>Ovalentaria</taxon>
        <taxon>Atherinomorphae</taxon>
        <taxon>Cyprinodontiformes</taxon>
        <taxon>Poeciliidae</taxon>
        <taxon>Poeciliinae</taxon>
        <taxon>Poecilia</taxon>
    </lineage>
</organism>
<feature type="compositionally biased region" description="Polar residues" evidence="10">
    <location>
        <begin position="358"/>
        <end position="367"/>
    </location>
</feature>
<comment type="subcellular location">
    <subcellularLocation>
        <location evidence="1">Cell membrane</location>
        <topology evidence="1">Multi-pass membrane protein</topology>
    </subcellularLocation>
</comment>
<dbReference type="KEGG" id="pmei:106905946"/>
<dbReference type="SUPFAM" id="SSF81321">
    <property type="entry name" value="Family A G protein-coupled receptor-like"/>
    <property type="match status" value="1"/>
</dbReference>